<dbReference type="Gene3D" id="3.60.21.10">
    <property type="match status" value="1"/>
</dbReference>
<dbReference type="InterPro" id="IPR011992">
    <property type="entry name" value="EF-hand-dom_pair"/>
</dbReference>
<proteinExistence type="inferred from homology"/>
<dbReference type="SMART" id="SM00156">
    <property type="entry name" value="PP2Ac"/>
    <property type="match status" value="1"/>
</dbReference>
<dbReference type="EC" id="3.1.3.16" evidence="12"/>
<organism evidence="16 17">
    <name type="scientific">Phytophthora cactorum</name>
    <dbReference type="NCBI Taxonomy" id="29920"/>
    <lineage>
        <taxon>Eukaryota</taxon>
        <taxon>Sar</taxon>
        <taxon>Stramenopiles</taxon>
        <taxon>Oomycota</taxon>
        <taxon>Peronosporomycetes</taxon>
        <taxon>Peronosporales</taxon>
        <taxon>Peronosporaceae</taxon>
        <taxon>Phytophthora</taxon>
    </lineage>
</organism>
<dbReference type="SMART" id="SM00054">
    <property type="entry name" value="EFh"/>
    <property type="match status" value="4"/>
</dbReference>
<dbReference type="PROSITE" id="PS50222">
    <property type="entry name" value="EF_HAND_2"/>
    <property type="match status" value="4"/>
</dbReference>
<dbReference type="PROSITE" id="PS50178">
    <property type="entry name" value="ZF_FYVE"/>
    <property type="match status" value="1"/>
</dbReference>
<dbReference type="PROSITE" id="PS00053">
    <property type="entry name" value="RIBOSOMAL_S8"/>
    <property type="match status" value="1"/>
</dbReference>
<feature type="domain" description="FYVE-type" evidence="14">
    <location>
        <begin position="168"/>
        <end position="223"/>
    </location>
</feature>
<keyword evidence="7" id="KW-0106">Calcium</keyword>
<evidence type="ECO:0000256" key="9">
    <source>
        <dbReference type="ARBA" id="ARBA00023211"/>
    </source>
</evidence>
<dbReference type="GO" id="GO:0003735">
    <property type="term" value="F:structural constituent of ribosome"/>
    <property type="evidence" value="ECO:0007669"/>
    <property type="project" value="InterPro"/>
</dbReference>
<comment type="similarity">
    <text evidence="3 12">Belongs to the PPP phosphatase family.</text>
</comment>
<dbReference type="InterPro" id="IPR035987">
    <property type="entry name" value="Ribosomal_uS8_sf"/>
</dbReference>
<dbReference type="GO" id="GO:0005509">
    <property type="term" value="F:calcium ion binding"/>
    <property type="evidence" value="ECO:0007669"/>
    <property type="project" value="InterPro"/>
</dbReference>
<dbReference type="PROSITE" id="PS00018">
    <property type="entry name" value="EF_HAND_1"/>
    <property type="match status" value="2"/>
</dbReference>
<dbReference type="Pfam" id="PF13499">
    <property type="entry name" value="EF-hand_7"/>
    <property type="match status" value="1"/>
</dbReference>
<evidence type="ECO:0000256" key="3">
    <source>
        <dbReference type="ARBA" id="ARBA00008294"/>
    </source>
</evidence>
<evidence type="ECO:0000313" key="17">
    <source>
        <dbReference type="Proteomes" id="UP000774804"/>
    </source>
</evidence>
<keyword evidence="4" id="KW-0479">Metal-binding</keyword>
<accession>A0A8T1DBZ2</accession>
<feature type="domain" description="EF-hand" evidence="15">
    <location>
        <begin position="989"/>
        <end position="1024"/>
    </location>
</feature>
<dbReference type="InterPro" id="IPR000306">
    <property type="entry name" value="Znf_FYVE"/>
</dbReference>
<sequence length="1432" mass="163471">MDTEGFTSRAWLGHWVSGEEEPVNNYYEDHKLMEGALIKLGDYAHFRYFLLFRNGRFCYYELPMPAAAPGGASEGPRRVHLTLTSKHLRGVMMLNASVNAKDLAKSEDEYDADLIKRGLVFNRKKLEMQLTGYSPTGQLMCWKLRAGKDAVYLKWERAFRLALRPIWVQNSKCCMVCKKEFSFFIRPHHCRKCGTCMCDECSVFVPRLPMQGYYDEVRICRDCSPIKIQRSSLKMGTRVLVYGILVGRVVQVDAADDSVDGSAFVNVELVKKNNQLRRFALEHVELYSDAVLSANRIKNAIRQHLSYAVFRTQLNFNTWNLLETVQEQRTVQMVRILNKSTSINELQSMVPMLGSLDTMQFPDDDVSEKDRVKESLSHYRGVHVSFPLRLDTVKKLINQFRNGILLHRVFVRQILDESEKLFRKMHDSPMNEIEIPMGVQLVVVGDLHGQLEDLLTIMDKNGVPNSKTWYLFNGDFVDRGSHGIEVILLLLIFKLLYPHYVFLNRGNHEERMINEVFGFEDEVYTKYGTDNDEVAGWSGLGTSMNYSPMKLFQMFETVFGLFPIFALLNKRVFIVHGGLSNHENVTIEELLQLDHRREIPTQGTSRADEVFTHLLWSDPRDEDGWKPSSRGAGVEFGPDITKAFCSQNGISLIIRSHECREEGFDIVHDGLLLTVFSASSYCGSQTNKGAYVQLELGDDNEVKPHVVQFSSQPLQKLKDAGRNEWRKKAQRLERRTLMSLVEIICEKKHALLSAFNELDTAGSGRVTKLEWKATLQKVLGIEASFLSYFHQLAEEEQDGGVDYQKFLNRYTVELDSGNVEWRRNLIRKVWKGFCQALPHPSESDAEKMTLQDKLHFAFNLFQSSPPGAAKKEQAATSLSKIDENGPPSTPAYGEKSKGSYMHTGLVTYEVFRNTIQDKLQLGDTLSEQQIFELMQHLDQNHDGMVDYQEFCSFFAEFSRTDYLQEIFEVDDTKAISLLNRCAALLQRPNKFKSLREAFDAFDHSKTGRLTVDDILKGTQELNMVPELDNEEAQLLFNSILLSYYGINQRHQWDTRGLDWVVFEDTFSPDSTFQRRLWLASLGASNTNLAALDITEDDVVQDGQSSRNQAWADTFVDSVKQSLHEQRLYIKFLFRILDRKRHGYVTKQQFVATMQAINEEHGAPLKLAQLEQLADAFAHRKTVRRMSNAGEETEETRKYVSYPEFLRSLRIIDSGPTDGIAASPEMQEATDASSGEAHQLKSTRAGCCTNTQSLAQPSYDVLRPNWLAQSVGWQGRQLSCSGGRSFANLSPVFSKPTPPPLATMVRMSVLADCLKTMYNAEKRGKRQVLIRPSSKVIVKFLQVMQKNGYIGEFEIVDDHRAGKIVVELKGRINKCGVISPRFDVKLADYEKWINNLLPSRQFGHIVVSTTYGIMDHHEARRKHTGGKIIGFFY</sequence>
<evidence type="ECO:0000259" key="14">
    <source>
        <dbReference type="PROSITE" id="PS50178"/>
    </source>
</evidence>
<dbReference type="HAMAP" id="MF_01302_A">
    <property type="entry name" value="Ribosomal_uS8_A"/>
    <property type="match status" value="1"/>
</dbReference>
<dbReference type="InterPro" id="IPR006186">
    <property type="entry name" value="Ser/Thr-sp_prot-phosphatase"/>
</dbReference>
<evidence type="ECO:0000256" key="11">
    <source>
        <dbReference type="PROSITE-ProRule" id="PRU00091"/>
    </source>
</evidence>
<dbReference type="InterPro" id="IPR004843">
    <property type="entry name" value="Calcineurin-like_PHP"/>
</dbReference>
<dbReference type="InterPro" id="IPR017455">
    <property type="entry name" value="Znf_FYVE-rel"/>
</dbReference>
<evidence type="ECO:0000256" key="10">
    <source>
        <dbReference type="ARBA" id="ARBA00023274"/>
    </source>
</evidence>
<evidence type="ECO:0000256" key="8">
    <source>
        <dbReference type="ARBA" id="ARBA00022980"/>
    </source>
</evidence>
<dbReference type="SUPFAM" id="SSF57903">
    <property type="entry name" value="FYVE/PHD zinc finger"/>
    <property type="match status" value="1"/>
</dbReference>
<keyword evidence="8" id="KW-0689">Ribosomal protein</keyword>
<evidence type="ECO:0000256" key="1">
    <source>
        <dbReference type="ARBA" id="ARBA00001936"/>
    </source>
</evidence>
<dbReference type="Pfam" id="PF00149">
    <property type="entry name" value="Metallophos"/>
    <property type="match status" value="1"/>
</dbReference>
<dbReference type="FunFam" id="3.60.21.10:FF:000271">
    <property type="entry name" value="Serine/threonine-protein phosphatase"/>
    <property type="match status" value="1"/>
</dbReference>
<evidence type="ECO:0000256" key="12">
    <source>
        <dbReference type="RuleBase" id="RU004273"/>
    </source>
</evidence>
<dbReference type="SUPFAM" id="SSF47473">
    <property type="entry name" value="EF-hand"/>
    <property type="match status" value="2"/>
</dbReference>
<evidence type="ECO:0000256" key="13">
    <source>
        <dbReference type="SAM" id="MobiDB-lite"/>
    </source>
</evidence>
<dbReference type="GO" id="GO:0006412">
    <property type="term" value="P:translation"/>
    <property type="evidence" value="ECO:0007669"/>
    <property type="project" value="InterPro"/>
</dbReference>
<comment type="cofactor">
    <cofactor evidence="1">
        <name>Mn(2+)</name>
        <dbReference type="ChEBI" id="CHEBI:29035"/>
    </cofactor>
</comment>
<dbReference type="VEuPathDB" id="FungiDB:PC110_g6381"/>
<evidence type="ECO:0000256" key="2">
    <source>
        <dbReference type="ARBA" id="ARBA00006471"/>
    </source>
</evidence>
<keyword evidence="6" id="KW-0862">Zinc</keyword>
<keyword evidence="5 11" id="KW-0863">Zinc-finger</keyword>
<dbReference type="GO" id="GO:0008270">
    <property type="term" value="F:zinc ion binding"/>
    <property type="evidence" value="ECO:0007669"/>
    <property type="project" value="UniProtKB-KW"/>
</dbReference>
<comment type="catalytic activity">
    <reaction evidence="12">
        <text>O-phospho-L-threonyl-[protein] + H2O = L-threonyl-[protein] + phosphate</text>
        <dbReference type="Rhea" id="RHEA:47004"/>
        <dbReference type="Rhea" id="RHEA-COMP:11060"/>
        <dbReference type="Rhea" id="RHEA-COMP:11605"/>
        <dbReference type="ChEBI" id="CHEBI:15377"/>
        <dbReference type="ChEBI" id="CHEBI:30013"/>
        <dbReference type="ChEBI" id="CHEBI:43474"/>
        <dbReference type="ChEBI" id="CHEBI:61977"/>
        <dbReference type="EC" id="3.1.3.16"/>
    </reaction>
</comment>
<feature type="domain" description="EF-hand" evidence="15">
    <location>
        <begin position="746"/>
        <end position="781"/>
    </location>
</feature>
<dbReference type="PROSITE" id="PS00303">
    <property type="entry name" value="S100_CABP"/>
    <property type="match status" value="1"/>
</dbReference>
<dbReference type="InterPro" id="IPR018247">
    <property type="entry name" value="EF_Hand_1_Ca_BS"/>
</dbReference>
<keyword evidence="12" id="KW-0378">Hydrolase</keyword>
<feature type="region of interest" description="Disordered" evidence="13">
    <location>
        <begin position="865"/>
        <end position="896"/>
    </location>
</feature>
<dbReference type="GO" id="GO:0005840">
    <property type="term" value="C:ribosome"/>
    <property type="evidence" value="ECO:0007669"/>
    <property type="project" value="UniProtKB-KW"/>
</dbReference>
<dbReference type="EMBL" id="RCMI01000067">
    <property type="protein sequence ID" value="KAG2938266.1"/>
    <property type="molecule type" value="Genomic_DNA"/>
</dbReference>
<gene>
    <name evidence="16" type="ORF">PC115_g3804</name>
</gene>
<feature type="domain" description="EF-hand" evidence="15">
    <location>
        <begin position="1124"/>
        <end position="1159"/>
    </location>
</feature>
<dbReference type="PANTHER" id="PTHR45668:SF5">
    <property type="entry name" value="SERINE_THREONINE-PROTEIN PHOSPHATASE 5"/>
    <property type="match status" value="1"/>
</dbReference>
<protein>
    <recommendedName>
        <fullName evidence="12">Serine/threonine-protein phosphatase</fullName>
        <ecNumber evidence="12">3.1.3.16</ecNumber>
    </recommendedName>
</protein>
<dbReference type="SUPFAM" id="SSF56047">
    <property type="entry name" value="Ribosomal protein S8"/>
    <property type="match status" value="1"/>
</dbReference>
<dbReference type="NCBIfam" id="NF003115">
    <property type="entry name" value="PRK04034.1"/>
    <property type="match status" value="1"/>
</dbReference>
<dbReference type="PANTHER" id="PTHR45668">
    <property type="entry name" value="SERINE/THREONINE-PROTEIN PHOSPHATASE 5-RELATED"/>
    <property type="match status" value="1"/>
</dbReference>
<dbReference type="PRINTS" id="PR00114">
    <property type="entry name" value="STPHPHTASE"/>
</dbReference>
<dbReference type="FunFam" id="3.30.1490.10:FF:000002">
    <property type="entry name" value="40S ribosomal protein S15a"/>
    <property type="match status" value="1"/>
</dbReference>
<keyword evidence="10" id="KW-0687">Ribonucleoprotein</keyword>
<evidence type="ECO:0000256" key="5">
    <source>
        <dbReference type="ARBA" id="ARBA00022771"/>
    </source>
</evidence>
<evidence type="ECO:0000256" key="7">
    <source>
        <dbReference type="ARBA" id="ARBA00022837"/>
    </source>
</evidence>
<dbReference type="GO" id="GO:1990904">
    <property type="term" value="C:ribonucleoprotein complex"/>
    <property type="evidence" value="ECO:0007669"/>
    <property type="project" value="UniProtKB-KW"/>
</dbReference>
<dbReference type="Gene3D" id="3.30.1490.10">
    <property type="match status" value="1"/>
</dbReference>
<dbReference type="GO" id="GO:0004722">
    <property type="term" value="F:protein serine/threonine phosphatase activity"/>
    <property type="evidence" value="ECO:0007669"/>
    <property type="project" value="UniProtKB-EC"/>
</dbReference>
<dbReference type="InterPro" id="IPR051134">
    <property type="entry name" value="PPP_phosphatase"/>
</dbReference>
<dbReference type="VEuPathDB" id="FungiDB:PC110_g6382"/>
<dbReference type="SUPFAM" id="SSF56300">
    <property type="entry name" value="Metallo-dependent phosphatases"/>
    <property type="match status" value="1"/>
</dbReference>
<dbReference type="Proteomes" id="UP000774804">
    <property type="component" value="Unassembled WGS sequence"/>
</dbReference>
<dbReference type="InterPro" id="IPR011011">
    <property type="entry name" value="Znf_FYVE_PHD"/>
</dbReference>
<dbReference type="Gene3D" id="3.30.1370.30">
    <property type="match status" value="1"/>
</dbReference>
<evidence type="ECO:0000256" key="4">
    <source>
        <dbReference type="ARBA" id="ARBA00022723"/>
    </source>
</evidence>
<dbReference type="Pfam" id="PF01363">
    <property type="entry name" value="FYVE"/>
    <property type="match status" value="1"/>
</dbReference>
<comment type="caution">
    <text evidence="16">The sequence shown here is derived from an EMBL/GenBank/DDBJ whole genome shotgun (WGS) entry which is preliminary data.</text>
</comment>
<dbReference type="Pfam" id="PF00410">
    <property type="entry name" value="Ribosomal_S8"/>
    <property type="match status" value="1"/>
</dbReference>
<evidence type="ECO:0000259" key="15">
    <source>
        <dbReference type="PROSITE" id="PS50222"/>
    </source>
</evidence>
<dbReference type="Gene3D" id="3.30.40.10">
    <property type="entry name" value="Zinc/RING finger domain, C3HC4 (zinc finger)"/>
    <property type="match status" value="1"/>
</dbReference>
<comment type="similarity">
    <text evidence="2">Belongs to the universal ribosomal protein uS8 family.</text>
</comment>
<dbReference type="PROSITE" id="PS00125">
    <property type="entry name" value="SER_THR_PHOSPHATASE"/>
    <property type="match status" value="1"/>
</dbReference>
<dbReference type="InterPro" id="IPR013083">
    <property type="entry name" value="Znf_RING/FYVE/PHD"/>
</dbReference>
<dbReference type="SMART" id="SM00064">
    <property type="entry name" value="FYVE"/>
    <property type="match status" value="1"/>
</dbReference>
<reference evidence="16" key="1">
    <citation type="submission" date="2018-10" db="EMBL/GenBank/DDBJ databases">
        <title>Effector identification in a new, highly contiguous assembly of the strawberry crown rot pathogen Phytophthora cactorum.</title>
        <authorList>
            <person name="Armitage A.D."/>
            <person name="Nellist C.F."/>
            <person name="Bates H."/>
            <person name="Vickerstaff R.J."/>
            <person name="Harrison R.J."/>
        </authorList>
    </citation>
    <scope>NUCLEOTIDE SEQUENCE</scope>
    <source>
        <strain evidence="16">4032</strain>
    </source>
</reference>
<dbReference type="InterPro" id="IPR001751">
    <property type="entry name" value="S100/CaBP7/8-like_CS"/>
</dbReference>
<evidence type="ECO:0000256" key="6">
    <source>
        <dbReference type="ARBA" id="ARBA00022833"/>
    </source>
</evidence>
<keyword evidence="9" id="KW-0464">Manganese</keyword>
<feature type="domain" description="EF-hand" evidence="15">
    <location>
        <begin position="925"/>
        <end position="960"/>
    </location>
</feature>
<dbReference type="FunFam" id="3.30.1370.30:FF:000001">
    <property type="entry name" value="40S ribosomal protein S15a"/>
    <property type="match status" value="1"/>
</dbReference>
<evidence type="ECO:0000313" key="16">
    <source>
        <dbReference type="EMBL" id="KAG2938266.1"/>
    </source>
</evidence>
<dbReference type="InterPro" id="IPR000630">
    <property type="entry name" value="Ribosomal_uS8"/>
</dbReference>
<name>A0A8T1DBZ2_9STRA</name>
<dbReference type="Gene3D" id="1.10.238.10">
    <property type="entry name" value="EF-hand"/>
    <property type="match status" value="2"/>
</dbReference>
<dbReference type="InterPro" id="IPR002048">
    <property type="entry name" value="EF_hand_dom"/>
</dbReference>
<dbReference type="InterPro" id="IPR047863">
    <property type="entry name" value="Ribosomal_uS8_CS"/>
</dbReference>
<dbReference type="InterPro" id="IPR029052">
    <property type="entry name" value="Metallo-depent_PP-like"/>
</dbReference>